<dbReference type="OrthoDB" id="9815326at2"/>
<dbReference type="RefSeq" id="WP_107753127.1">
    <property type="nucleotide sequence ID" value="NZ_QBKF01000009.1"/>
</dbReference>
<evidence type="ECO:0000313" key="1">
    <source>
        <dbReference type="EMBL" id="PVE46262.1"/>
    </source>
</evidence>
<gene>
    <name evidence="1" type="ORF">DDE23_16580</name>
</gene>
<name>A0A2T7UNJ1_9RHOB</name>
<dbReference type="AlphaFoldDB" id="A0A2T7UNJ1"/>
<dbReference type="EMBL" id="QDDR01000009">
    <property type="protein sequence ID" value="PVE46262.1"/>
    <property type="molecule type" value="Genomic_DNA"/>
</dbReference>
<dbReference type="Pfam" id="PF05013">
    <property type="entry name" value="FGase"/>
    <property type="match status" value="1"/>
</dbReference>
<dbReference type="InterPro" id="IPR011227">
    <property type="entry name" value="UCP029730"/>
</dbReference>
<sequence length="278" mass="28979">MPLSAARAADALLPHFEGLVEHWDAAGAPGPGEGPAGLVLICDHASNVLPLDWPALGGDLGLSAEAQVSHAAWDIGALGLARGLAARLAPVTGGTVLVSAPLSRLAYDLNRAPDHPAAMPPMSEVHEVPGNRDLTAADRLARTEAICLPFHATLATEIARLVARGRRPALIAVHSFTPVYFGMKRAVEFGVIHDDDQTLTHAVIEAAKGCGLDTRLNEPYSAAGDVTHTIRLHAVPLRLPNTMLEIRNDLIADAPAQEAMADRLAPVLAAALTATGAV</sequence>
<organism evidence="1 2">
    <name type="scientific">Pararhodobacter aggregans</name>
    <dbReference type="NCBI Taxonomy" id="404875"/>
    <lineage>
        <taxon>Bacteria</taxon>
        <taxon>Pseudomonadati</taxon>
        <taxon>Pseudomonadota</taxon>
        <taxon>Alphaproteobacteria</taxon>
        <taxon>Rhodobacterales</taxon>
        <taxon>Paracoccaceae</taxon>
        <taxon>Pararhodobacter</taxon>
    </lineage>
</organism>
<evidence type="ECO:0000313" key="2">
    <source>
        <dbReference type="Proteomes" id="UP000244810"/>
    </source>
</evidence>
<protein>
    <submittedName>
        <fullName evidence="1">N-formylglutamate amidohydrolase</fullName>
    </submittedName>
</protein>
<proteinExistence type="predicted"/>
<dbReference type="InterPro" id="IPR007709">
    <property type="entry name" value="N-FG_amidohydro"/>
</dbReference>
<dbReference type="Gene3D" id="3.40.630.40">
    <property type="entry name" value="Zn-dependent exopeptidases"/>
    <property type="match status" value="1"/>
</dbReference>
<dbReference type="SUPFAM" id="SSF53187">
    <property type="entry name" value="Zn-dependent exopeptidases"/>
    <property type="match status" value="1"/>
</dbReference>
<dbReference type="PIRSF" id="PIRSF029730">
    <property type="entry name" value="UCP029730"/>
    <property type="match status" value="1"/>
</dbReference>
<keyword evidence="1" id="KW-0378">Hydrolase</keyword>
<accession>A0A2T7UNJ1</accession>
<keyword evidence="2" id="KW-1185">Reference proteome</keyword>
<dbReference type="Proteomes" id="UP000244810">
    <property type="component" value="Unassembled WGS sequence"/>
</dbReference>
<comment type="caution">
    <text evidence="1">The sequence shown here is derived from an EMBL/GenBank/DDBJ whole genome shotgun (WGS) entry which is preliminary data.</text>
</comment>
<reference evidence="1 2" key="1">
    <citation type="journal article" date="2011" name="Syst. Appl. Microbiol.">
        <title>Defluviimonas denitrificans gen. nov., sp. nov., and Pararhodobacter aggregans gen. nov., sp. nov., non-phototrophic Rhodobacteraceae from the biofilter of a marine aquaculture.</title>
        <authorList>
            <person name="Foesel B.U."/>
            <person name="Drake H.L."/>
            <person name="Schramm A."/>
        </authorList>
    </citation>
    <scope>NUCLEOTIDE SEQUENCE [LARGE SCALE GENOMIC DNA]</scope>
    <source>
        <strain evidence="1 2">D1-19</strain>
    </source>
</reference>
<dbReference type="GO" id="GO:0016787">
    <property type="term" value="F:hydrolase activity"/>
    <property type="evidence" value="ECO:0007669"/>
    <property type="project" value="UniProtKB-KW"/>
</dbReference>